<evidence type="ECO:0008006" key="3">
    <source>
        <dbReference type="Google" id="ProtNLM"/>
    </source>
</evidence>
<feature type="non-terminal residue" evidence="1">
    <location>
        <position position="146"/>
    </location>
</feature>
<protein>
    <recommendedName>
        <fullName evidence="3">Protein kinase domain-containing protein</fullName>
    </recommendedName>
</protein>
<reference evidence="1" key="1">
    <citation type="submission" date="2022-11" db="EMBL/GenBank/DDBJ databases">
        <authorList>
            <person name="Petersen C."/>
        </authorList>
    </citation>
    <scope>NUCLEOTIDE SEQUENCE</scope>
    <source>
        <strain evidence="1">IBT 22155</strain>
    </source>
</reference>
<evidence type="ECO:0000313" key="1">
    <source>
        <dbReference type="EMBL" id="KAJ5120415.1"/>
    </source>
</evidence>
<dbReference type="Proteomes" id="UP001149079">
    <property type="component" value="Unassembled WGS sequence"/>
</dbReference>
<accession>A0A9W9GHN4</accession>
<sequence>KSLALPASINRNATPNWCSGKTEVQVYSNLKEIQGTDIPKLRAFAIMPVPFPGQTNGDYTDIPGILLQYIDGLPLTGAIGNIVRNGDLGILNEDVKTRSHIVREGRGNGSKVTIIDFALCKFRQDYEDDYEWDKWKSYDGEEGAVG</sequence>
<evidence type="ECO:0000313" key="2">
    <source>
        <dbReference type="Proteomes" id="UP001149079"/>
    </source>
</evidence>
<dbReference type="EMBL" id="JAPQKL010000008">
    <property type="protein sequence ID" value="KAJ5120415.1"/>
    <property type="molecule type" value="Genomic_DNA"/>
</dbReference>
<comment type="caution">
    <text evidence="1">The sequence shown here is derived from an EMBL/GenBank/DDBJ whole genome shotgun (WGS) entry which is preliminary data.</text>
</comment>
<name>A0A9W9GHN4_9EURO</name>
<gene>
    <name evidence="1" type="ORF">N7515_009803</name>
</gene>
<organism evidence="1 2">
    <name type="scientific">Penicillium bovifimosum</name>
    <dbReference type="NCBI Taxonomy" id="126998"/>
    <lineage>
        <taxon>Eukaryota</taxon>
        <taxon>Fungi</taxon>
        <taxon>Dikarya</taxon>
        <taxon>Ascomycota</taxon>
        <taxon>Pezizomycotina</taxon>
        <taxon>Eurotiomycetes</taxon>
        <taxon>Eurotiomycetidae</taxon>
        <taxon>Eurotiales</taxon>
        <taxon>Aspergillaceae</taxon>
        <taxon>Penicillium</taxon>
    </lineage>
</organism>
<dbReference type="GeneID" id="81409717"/>
<proteinExistence type="predicted"/>
<dbReference type="RefSeq" id="XP_056516919.1">
    <property type="nucleotide sequence ID" value="XM_056670546.1"/>
</dbReference>
<keyword evidence="2" id="KW-1185">Reference proteome</keyword>
<dbReference type="AlphaFoldDB" id="A0A9W9GHN4"/>
<reference evidence="1" key="2">
    <citation type="journal article" date="2023" name="IMA Fungus">
        <title>Comparative genomic study of the Penicillium genus elucidates a diverse pangenome and 15 lateral gene transfer events.</title>
        <authorList>
            <person name="Petersen C."/>
            <person name="Sorensen T."/>
            <person name="Nielsen M.R."/>
            <person name="Sondergaard T.E."/>
            <person name="Sorensen J.L."/>
            <person name="Fitzpatrick D.A."/>
            <person name="Frisvad J.C."/>
            <person name="Nielsen K.L."/>
        </authorList>
    </citation>
    <scope>NUCLEOTIDE SEQUENCE</scope>
    <source>
        <strain evidence="1">IBT 22155</strain>
    </source>
</reference>
<dbReference type="OrthoDB" id="5134445at2759"/>